<keyword evidence="6" id="KW-0496">Mitochondrion</keyword>
<evidence type="ECO:0000256" key="7">
    <source>
        <dbReference type="SAM" id="MobiDB-lite"/>
    </source>
</evidence>
<evidence type="ECO:0000256" key="3">
    <source>
        <dbReference type="ARBA" id="ARBA00022723"/>
    </source>
</evidence>
<gene>
    <name evidence="9" type="ORF">GP486_001295</name>
</gene>
<dbReference type="Gene3D" id="3.40.50.11000">
    <property type="entry name" value="Fe-S cluster assembly protein Dre2, N-terminal domain"/>
    <property type="match status" value="1"/>
</dbReference>
<proteinExistence type="predicted"/>
<dbReference type="GO" id="GO:0051537">
    <property type="term" value="F:2 iron, 2 sulfur cluster binding"/>
    <property type="evidence" value="ECO:0007669"/>
    <property type="project" value="UniProtKB-KW"/>
</dbReference>
<dbReference type="GO" id="GO:0016226">
    <property type="term" value="P:iron-sulfur cluster assembly"/>
    <property type="evidence" value="ECO:0007669"/>
    <property type="project" value="InterPro"/>
</dbReference>
<keyword evidence="4" id="KW-0408">Iron</keyword>
<feature type="region of interest" description="Disordered" evidence="7">
    <location>
        <begin position="1"/>
        <end position="37"/>
    </location>
</feature>
<organism evidence="9 10">
    <name type="scientific">Trichoglossum hirsutum</name>
    <dbReference type="NCBI Taxonomy" id="265104"/>
    <lineage>
        <taxon>Eukaryota</taxon>
        <taxon>Fungi</taxon>
        <taxon>Dikarya</taxon>
        <taxon>Ascomycota</taxon>
        <taxon>Pezizomycotina</taxon>
        <taxon>Geoglossomycetes</taxon>
        <taxon>Geoglossales</taxon>
        <taxon>Geoglossaceae</taxon>
        <taxon>Trichoglossum</taxon>
    </lineage>
</organism>
<keyword evidence="5" id="KW-0411">Iron-sulfur</keyword>
<keyword evidence="10" id="KW-1185">Reference proteome</keyword>
<reference evidence="9" key="1">
    <citation type="submission" date="2021-03" db="EMBL/GenBank/DDBJ databases">
        <title>Comparative genomics and phylogenomic investigation of the class Geoglossomycetes provide insights into ecological specialization and systematics.</title>
        <authorList>
            <person name="Melie T."/>
            <person name="Pirro S."/>
            <person name="Miller A.N."/>
            <person name="Quandt A."/>
        </authorList>
    </citation>
    <scope>NUCLEOTIDE SEQUENCE</scope>
    <source>
        <strain evidence="9">CAQ_001_2017</strain>
    </source>
</reference>
<dbReference type="GO" id="GO:0005737">
    <property type="term" value="C:cytoplasm"/>
    <property type="evidence" value="ECO:0007669"/>
    <property type="project" value="InterPro"/>
</dbReference>
<name>A0A9P8LHB7_9PEZI</name>
<dbReference type="GO" id="GO:0046872">
    <property type="term" value="F:metal ion binding"/>
    <property type="evidence" value="ECO:0007669"/>
    <property type="project" value="UniProtKB-KW"/>
</dbReference>
<keyword evidence="2" id="KW-0001">2Fe-2S</keyword>
<evidence type="ECO:0000256" key="4">
    <source>
        <dbReference type="ARBA" id="ARBA00023004"/>
    </source>
</evidence>
<evidence type="ECO:0000256" key="6">
    <source>
        <dbReference type="ARBA" id="ARBA00023128"/>
    </source>
</evidence>
<sequence>MAPSVTLDATSDLTPPNKPQSAAMGRTLALSPPSLSSHPEVLTSVLCSYNRDATDIQMLDRLSLGLVSLPDSTYETILLLTDPDGTRTESSKLLGRDVLGKLVKALRPGGVIKSQDGTYAVDDAGEERREAILAGLVTREGDGMAKPGYSATEAVPLRFNKKKTASLLPESGLNSVGADAEPHSPNGKGKNSISGPIGPAGVGYVGFGDDLEDDDELIDEDTLLDEEDMARPIIQRQLPNAAPKPVNAGVRAKTAPAVSKKRSKLKMLPEGPQRIVLFVL</sequence>
<dbReference type="Proteomes" id="UP000750711">
    <property type="component" value="Unassembled WGS sequence"/>
</dbReference>
<dbReference type="PANTHER" id="PTHR13273">
    <property type="entry name" value="ANAMORSIN"/>
    <property type="match status" value="1"/>
</dbReference>
<evidence type="ECO:0000313" key="10">
    <source>
        <dbReference type="Proteomes" id="UP000750711"/>
    </source>
</evidence>
<feature type="region of interest" description="Disordered" evidence="7">
    <location>
        <begin position="170"/>
        <end position="195"/>
    </location>
</feature>
<keyword evidence="3" id="KW-0479">Metal-binding</keyword>
<keyword evidence="1" id="KW-0963">Cytoplasm</keyword>
<accession>A0A9P8LHB7</accession>
<comment type="caution">
    <text evidence="9">The sequence shown here is derived from an EMBL/GenBank/DDBJ whole genome shotgun (WGS) entry which is preliminary data.</text>
</comment>
<dbReference type="EMBL" id="JAGHQM010000109">
    <property type="protein sequence ID" value="KAH0565313.1"/>
    <property type="molecule type" value="Genomic_DNA"/>
</dbReference>
<dbReference type="InterPro" id="IPR007785">
    <property type="entry name" value="Anamorsin"/>
</dbReference>
<protein>
    <recommendedName>
        <fullName evidence="8">Fe-S cluster assembly protein Dre2 N-terminal domain-containing protein</fullName>
    </recommendedName>
</protein>
<evidence type="ECO:0000256" key="1">
    <source>
        <dbReference type="ARBA" id="ARBA00022490"/>
    </source>
</evidence>
<evidence type="ECO:0000259" key="8">
    <source>
        <dbReference type="Pfam" id="PF16803"/>
    </source>
</evidence>
<evidence type="ECO:0000256" key="5">
    <source>
        <dbReference type="ARBA" id="ARBA00023014"/>
    </source>
</evidence>
<dbReference type="PANTHER" id="PTHR13273:SF14">
    <property type="entry name" value="ANAMORSIN"/>
    <property type="match status" value="1"/>
</dbReference>
<dbReference type="InterPro" id="IPR031838">
    <property type="entry name" value="Dre2_N"/>
</dbReference>
<feature type="domain" description="Fe-S cluster assembly protein Dre2 N-terminal" evidence="8">
    <location>
        <begin position="26"/>
        <end position="158"/>
    </location>
</feature>
<evidence type="ECO:0000256" key="2">
    <source>
        <dbReference type="ARBA" id="ARBA00022714"/>
    </source>
</evidence>
<evidence type="ECO:0000313" key="9">
    <source>
        <dbReference type="EMBL" id="KAH0565313.1"/>
    </source>
</evidence>
<dbReference type="AlphaFoldDB" id="A0A9P8LHB7"/>
<dbReference type="Pfam" id="PF16803">
    <property type="entry name" value="DRE2_N"/>
    <property type="match status" value="1"/>
</dbReference>